<dbReference type="InterPro" id="IPR043135">
    <property type="entry name" value="Fur_C"/>
</dbReference>
<protein>
    <submittedName>
        <fullName evidence="7">Fe2+ or Zn2+ uptake regulation protein</fullName>
    </submittedName>
</protein>
<comment type="similarity">
    <text evidence="1">Belongs to the Fur family.</text>
</comment>
<keyword evidence="4" id="KW-0805">Transcription regulation</keyword>
<dbReference type="Gene3D" id="1.10.10.10">
    <property type="entry name" value="Winged helix-like DNA-binding domain superfamily/Winged helix DNA-binding domain"/>
    <property type="match status" value="1"/>
</dbReference>
<evidence type="ECO:0000256" key="1">
    <source>
        <dbReference type="ARBA" id="ARBA00007957"/>
    </source>
</evidence>
<dbReference type="CDD" id="cd07153">
    <property type="entry name" value="Fur_like"/>
    <property type="match status" value="1"/>
</dbReference>
<evidence type="ECO:0000256" key="3">
    <source>
        <dbReference type="ARBA" id="ARBA00022833"/>
    </source>
</evidence>
<evidence type="ECO:0000256" key="4">
    <source>
        <dbReference type="ARBA" id="ARBA00023015"/>
    </source>
</evidence>
<proteinExistence type="inferred from homology"/>
<keyword evidence="2" id="KW-0678">Repressor</keyword>
<organism evidence="7 8">
    <name type="scientific">Fusibacter tunisiensis</name>
    <dbReference type="NCBI Taxonomy" id="1008308"/>
    <lineage>
        <taxon>Bacteria</taxon>
        <taxon>Bacillati</taxon>
        <taxon>Bacillota</taxon>
        <taxon>Clostridia</taxon>
        <taxon>Eubacteriales</taxon>
        <taxon>Eubacteriales Family XII. Incertae Sedis</taxon>
        <taxon>Fusibacter</taxon>
    </lineage>
</organism>
<accession>A0ABS2MN21</accession>
<dbReference type="Proteomes" id="UP000767854">
    <property type="component" value="Unassembled WGS sequence"/>
</dbReference>
<dbReference type="Gene3D" id="3.30.1490.190">
    <property type="match status" value="1"/>
</dbReference>
<evidence type="ECO:0000256" key="2">
    <source>
        <dbReference type="ARBA" id="ARBA00022491"/>
    </source>
</evidence>
<evidence type="ECO:0000313" key="7">
    <source>
        <dbReference type="EMBL" id="MBM7560799.1"/>
    </source>
</evidence>
<dbReference type="InterPro" id="IPR036388">
    <property type="entry name" value="WH-like_DNA-bd_sf"/>
</dbReference>
<dbReference type="EMBL" id="JAFBDT010000001">
    <property type="protein sequence ID" value="MBM7560799.1"/>
    <property type="molecule type" value="Genomic_DNA"/>
</dbReference>
<evidence type="ECO:0000256" key="6">
    <source>
        <dbReference type="ARBA" id="ARBA00023163"/>
    </source>
</evidence>
<keyword evidence="5" id="KW-0238">DNA-binding</keyword>
<comment type="caution">
    <text evidence="7">The sequence shown here is derived from an EMBL/GenBank/DDBJ whole genome shotgun (WGS) entry which is preliminary data.</text>
</comment>
<evidence type="ECO:0000256" key="5">
    <source>
        <dbReference type="ARBA" id="ARBA00023125"/>
    </source>
</evidence>
<name>A0ABS2MN21_9FIRM</name>
<reference evidence="7 8" key="1">
    <citation type="submission" date="2021-01" db="EMBL/GenBank/DDBJ databases">
        <title>Genomic Encyclopedia of Type Strains, Phase IV (KMG-IV): sequencing the most valuable type-strain genomes for metagenomic binning, comparative biology and taxonomic classification.</title>
        <authorList>
            <person name="Goeker M."/>
        </authorList>
    </citation>
    <scope>NUCLEOTIDE SEQUENCE [LARGE SCALE GENOMIC DNA]</scope>
    <source>
        <strain evidence="7 8">DSM 24436</strain>
    </source>
</reference>
<dbReference type="InterPro" id="IPR002481">
    <property type="entry name" value="FUR"/>
</dbReference>
<dbReference type="Pfam" id="PF01475">
    <property type="entry name" value="FUR"/>
    <property type="match status" value="1"/>
</dbReference>
<dbReference type="RefSeq" id="WP_204661483.1">
    <property type="nucleotide sequence ID" value="NZ_JAFBDT010000001.1"/>
</dbReference>
<dbReference type="SUPFAM" id="SSF46785">
    <property type="entry name" value="Winged helix' DNA-binding domain"/>
    <property type="match status" value="1"/>
</dbReference>
<sequence length="150" mass="17809">MNQKVIDIENILKSRGYKLTESRKKMVELFVKTDVHLKPDDAYQILRKEGVSLPTVYRNIDMLREMGIIKEITLENDRYYELDLFSGKKMHIHFKCHKCGIIKEYDSSEVKRMMLEQRDFLEKTYGDYIEDVSIVMQGICETCRQLKSQS</sequence>
<dbReference type="InterPro" id="IPR036390">
    <property type="entry name" value="WH_DNA-bd_sf"/>
</dbReference>
<evidence type="ECO:0000313" key="8">
    <source>
        <dbReference type="Proteomes" id="UP000767854"/>
    </source>
</evidence>
<dbReference type="PANTHER" id="PTHR33202">
    <property type="entry name" value="ZINC UPTAKE REGULATION PROTEIN"/>
    <property type="match status" value="1"/>
</dbReference>
<dbReference type="PANTHER" id="PTHR33202:SF7">
    <property type="entry name" value="FERRIC UPTAKE REGULATION PROTEIN"/>
    <property type="match status" value="1"/>
</dbReference>
<keyword evidence="6" id="KW-0804">Transcription</keyword>
<gene>
    <name evidence="7" type="ORF">JOC49_000308</name>
</gene>
<keyword evidence="8" id="KW-1185">Reference proteome</keyword>
<keyword evidence="3" id="KW-0862">Zinc</keyword>